<sequence>MAQDQAIMKKGNLWRATIKHALETEPLNEEITTDVVIIGGGFTGLSAALYIAQKHSDVCVLEAETIGHGGSGRNVGYVNAGLWTPPDEVEKLVGKESGQKLNSLLADGPNVVFDLIERHQIECSATRQATLHCADTQSGKRDLEMRHKQLSARGAPVELLNQEATQERTGARHFVASLMDPRAGTIQPLAYAQGLARAAVNAGARFFQHTQAISLENLGDTWVVKTTNGSVRARKLIQATNAYGTEGLHENDFVPVYYFQLATEPLSEDQRAEVLPGLEGCWDTATVMSSFRLDEDGRLLVGAVGNLNGPGAAIHKAWARRKLKSLYPKLGHLKFDHEWCGRIAMTSDHLPKVVSIGPAAISIFGYSGRGISPGTVFGRCAAKWATESTEDAFPIPIKAPKADRFKRFKSIFYETGATLTHLFKAWI</sequence>
<dbReference type="SUPFAM" id="SSF51905">
    <property type="entry name" value="FAD/NAD(P)-binding domain"/>
    <property type="match status" value="1"/>
</dbReference>
<dbReference type="InterPro" id="IPR006076">
    <property type="entry name" value="FAD-dep_OxRdtase"/>
</dbReference>
<dbReference type="EMBL" id="JAPJZI010000001">
    <property type="protein sequence ID" value="MDA5399646.1"/>
    <property type="molecule type" value="Genomic_DNA"/>
</dbReference>
<gene>
    <name evidence="3" type="ORF">OQ273_13765</name>
</gene>
<dbReference type="GO" id="GO:0016491">
    <property type="term" value="F:oxidoreductase activity"/>
    <property type="evidence" value="ECO:0007669"/>
    <property type="project" value="UniProtKB-KW"/>
</dbReference>
<proteinExistence type="predicted"/>
<dbReference type="PANTHER" id="PTHR13847:SF275">
    <property type="entry name" value="GAMMA-GLUTAMYLPUTRESCINE OXIDOREDUCTASE"/>
    <property type="match status" value="1"/>
</dbReference>
<keyword evidence="1" id="KW-0560">Oxidoreductase</keyword>
<dbReference type="InterPro" id="IPR036188">
    <property type="entry name" value="FAD/NAD-bd_sf"/>
</dbReference>
<feature type="domain" description="FAD dependent oxidoreductase" evidence="2">
    <location>
        <begin position="34"/>
        <end position="384"/>
    </location>
</feature>
<dbReference type="GO" id="GO:0005737">
    <property type="term" value="C:cytoplasm"/>
    <property type="evidence" value="ECO:0007669"/>
    <property type="project" value="TreeGrafter"/>
</dbReference>
<dbReference type="PANTHER" id="PTHR13847">
    <property type="entry name" value="SARCOSINE DEHYDROGENASE-RELATED"/>
    <property type="match status" value="1"/>
</dbReference>
<dbReference type="Proteomes" id="UP001151234">
    <property type="component" value="Unassembled WGS sequence"/>
</dbReference>
<reference evidence="3" key="1">
    <citation type="submission" date="2022-11" db="EMBL/GenBank/DDBJ databases">
        <title>Draft genome sequence of Hoeflea poritis E7-10 and Hoeflea prorocentri PM5-8, separated from scleractinian coral Porites lutea and marine dinoflagellate.</title>
        <authorList>
            <person name="Zhang G."/>
            <person name="Wei Q."/>
            <person name="Cai L."/>
        </authorList>
    </citation>
    <scope>NUCLEOTIDE SEQUENCE</scope>
    <source>
        <strain evidence="3">PM5-8</strain>
    </source>
</reference>
<evidence type="ECO:0000313" key="4">
    <source>
        <dbReference type="Proteomes" id="UP001151234"/>
    </source>
</evidence>
<dbReference type="Pfam" id="PF01266">
    <property type="entry name" value="DAO"/>
    <property type="match status" value="1"/>
</dbReference>
<dbReference type="Gene3D" id="3.30.9.10">
    <property type="entry name" value="D-Amino Acid Oxidase, subunit A, domain 2"/>
    <property type="match status" value="1"/>
</dbReference>
<evidence type="ECO:0000256" key="1">
    <source>
        <dbReference type="ARBA" id="ARBA00023002"/>
    </source>
</evidence>
<dbReference type="Gene3D" id="3.50.50.60">
    <property type="entry name" value="FAD/NAD(P)-binding domain"/>
    <property type="match status" value="1"/>
</dbReference>
<dbReference type="AlphaFoldDB" id="A0A9X3UML4"/>
<name>A0A9X3UML4_9HYPH</name>
<dbReference type="RefSeq" id="WP_267991071.1">
    <property type="nucleotide sequence ID" value="NZ_JAPJZI010000001.1"/>
</dbReference>
<evidence type="ECO:0000259" key="2">
    <source>
        <dbReference type="Pfam" id="PF01266"/>
    </source>
</evidence>
<keyword evidence="4" id="KW-1185">Reference proteome</keyword>
<comment type="caution">
    <text evidence="3">The sequence shown here is derived from an EMBL/GenBank/DDBJ whole genome shotgun (WGS) entry which is preliminary data.</text>
</comment>
<accession>A0A9X3UML4</accession>
<evidence type="ECO:0000313" key="3">
    <source>
        <dbReference type="EMBL" id="MDA5399646.1"/>
    </source>
</evidence>
<organism evidence="3 4">
    <name type="scientific">Hoeflea prorocentri</name>
    <dbReference type="NCBI Taxonomy" id="1922333"/>
    <lineage>
        <taxon>Bacteria</taxon>
        <taxon>Pseudomonadati</taxon>
        <taxon>Pseudomonadota</taxon>
        <taxon>Alphaproteobacteria</taxon>
        <taxon>Hyphomicrobiales</taxon>
        <taxon>Rhizobiaceae</taxon>
        <taxon>Hoeflea</taxon>
    </lineage>
</organism>
<protein>
    <submittedName>
        <fullName evidence="3">FAD-binding oxidoreductase</fullName>
    </submittedName>
</protein>